<organism evidence="4 5">
    <name type="scientific">Colwellia echini</name>
    <dbReference type="NCBI Taxonomy" id="1982103"/>
    <lineage>
        <taxon>Bacteria</taxon>
        <taxon>Pseudomonadati</taxon>
        <taxon>Pseudomonadota</taxon>
        <taxon>Gammaproteobacteria</taxon>
        <taxon>Alteromonadales</taxon>
        <taxon>Colwelliaceae</taxon>
        <taxon>Colwellia</taxon>
    </lineage>
</organism>
<dbReference type="NCBIfam" id="NF002490">
    <property type="entry name" value="PRK01777.1"/>
    <property type="match status" value="1"/>
</dbReference>
<dbReference type="Pfam" id="PF03658">
    <property type="entry name" value="Ub-RnfH"/>
    <property type="match status" value="1"/>
</dbReference>
<dbReference type="Proteomes" id="UP000815846">
    <property type="component" value="Unassembled WGS sequence"/>
</dbReference>
<keyword evidence="5" id="KW-1185">Reference proteome</keyword>
<feature type="compositionally biased region" description="Basic and acidic residues" evidence="3">
    <location>
        <begin position="119"/>
        <end position="130"/>
    </location>
</feature>
<dbReference type="InterPro" id="IPR005346">
    <property type="entry name" value="RnfH"/>
</dbReference>
<reference evidence="4 5" key="1">
    <citation type="submission" date="2019-08" db="EMBL/GenBank/DDBJ databases">
        <title>Microbe sample from Colwellia echini.</title>
        <authorList>
            <person name="Christiansen L."/>
            <person name="Pathiraja D."/>
            <person name="Schultz-Johansen M."/>
            <person name="Choi I.-G."/>
            <person name="Stougaard P."/>
        </authorList>
    </citation>
    <scope>NUCLEOTIDE SEQUENCE [LARGE SCALE GENOMIC DNA]</scope>
    <source>
        <strain evidence="4 5">A3</strain>
    </source>
</reference>
<feature type="region of interest" description="Disordered" evidence="3">
    <location>
        <begin position="117"/>
        <end position="143"/>
    </location>
</feature>
<evidence type="ECO:0000256" key="3">
    <source>
        <dbReference type="SAM" id="MobiDB-lite"/>
    </source>
</evidence>
<proteinExistence type="inferred from homology"/>
<dbReference type="InterPro" id="IPR016155">
    <property type="entry name" value="Mopterin_synth/thiamin_S_b"/>
</dbReference>
<name>A0ABY3MZJ6_9GAMM</name>
<protein>
    <recommendedName>
        <fullName evidence="2">UPF0125 protein CWS31_005895</fullName>
    </recommendedName>
</protein>
<dbReference type="PANTHER" id="PTHR37483">
    <property type="entry name" value="UPF0125 PROTEIN RATB"/>
    <property type="match status" value="1"/>
</dbReference>
<gene>
    <name evidence="4" type="ORF">CWS31_005895</name>
</gene>
<evidence type="ECO:0000313" key="5">
    <source>
        <dbReference type="Proteomes" id="UP000815846"/>
    </source>
</evidence>
<accession>A0ABY3MZJ6</accession>
<evidence type="ECO:0000313" key="4">
    <source>
        <dbReference type="EMBL" id="TYK66504.1"/>
    </source>
</evidence>
<dbReference type="SUPFAM" id="SSF54285">
    <property type="entry name" value="MoaD/ThiS"/>
    <property type="match status" value="1"/>
</dbReference>
<evidence type="ECO:0000256" key="1">
    <source>
        <dbReference type="ARBA" id="ARBA00010645"/>
    </source>
</evidence>
<dbReference type="HAMAP" id="MF_00460">
    <property type="entry name" value="UPF0125_RnfH"/>
    <property type="match status" value="1"/>
</dbReference>
<comment type="caution">
    <text evidence="4">The sequence shown here is derived from an EMBL/GenBank/DDBJ whole genome shotgun (WGS) entry which is preliminary data.</text>
</comment>
<evidence type="ECO:0000256" key="2">
    <source>
        <dbReference type="HAMAP-Rule" id="MF_00460"/>
    </source>
</evidence>
<dbReference type="PANTHER" id="PTHR37483:SF1">
    <property type="entry name" value="UPF0125 PROTEIN RATB"/>
    <property type="match status" value="1"/>
</dbReference>
<dbReference type="InterPro" id="IPR037021">
    <property type="entry name" value="RnfH_sf"/>
</dbReference>
<comment type="similarity">
    <text evidence="1 2">Belongs to the UPF0125 (RnfH) family.</text>
</comment>
<dbReference type="Gene3D" id="3.10.20.280">
    <property type="entry name" value="RnfH-like"/>
    <property type="match status" value="1"/>
</dbReference>
<sequence length="143" mass="15932">MTSDKTRIDGIDNAESNDSIKTIDVAETNSKITIEIVYGIPQKQKILTLSVVSGTTVEQAIIDSGIIKLFPEINLNENKVGIWNRTVKLTDSVDDLDRIEIYRPLIADPKDVRKRRAEKAKLEGRADKTTGGRVNPLRVDSNK</sequence>
<dbReference type="EMBL" id="PJAI02000004">
    <property type="protein sequence ID" value="TYK66504.1"/>
    <property type="molecule type" value="Genomic_DNA"/>
</dbReference>